<proteinExistence type="predicted"/>
<evidence type="ECO:0008006" key="4">
    <source>
        <dbReference type="Google" id="ProtNLM"/>
    </source>
</evidence>
<feature type="chain" id="PRO_5045300228" description="Lipoprotein" evidence="1">
    <location>
        <begin position="25"/>
        <end position="157"/>
    </location>
</feature>
<reference evidence="3" key="1">
    <citation type="journal article" date="2019" name="Int. J. Syst. Evol. Microbiol.">
        <title>The Global Catalogue of Microorganisms (GCM) 10K type strain sequencing project: providing services to taxonomists for standard genome sequencing and annotation.</title>
        <authorList>
            <consortium name="The Broad Institute Genomics Platform"/>
            <consortium name="The Broad Institute Genome Sequencing Center for Infectious Disease"/>
            <person name="Wu L."/>
            <person name="Ma J."/>
        </authorList>
    </citation>
    <scope>NUCLEOTIDE SEQUENCE [LARGE SCALE GENOMIC DNA]</scope>
    <source>
        <strain evidence="3">CCUG 53270</strain>
    </source>
</reference>
<dbReference type="EMBL" id="JBHTLU010000012">
    <property type="protein sequence ID" value="MFD1219679.1"/>
    <property type="molecule type" value="Genomic_DNA"/>
</dbReference>
<dbReference type="RefSeq" id="WP_345594799.1">
    <property type="nucleotide sequence ID" value="NZ_BAABJG010000055.1"/>
</dbReference>
<evidence type="ECO:0000313" key="2">
    <source>
        <dbReference type="EMBL" id="MFD1219679.1"/>
    </source>
</evidence>
<protein>
    <recommendedName>
        <fullName evidence="4">Lipoprotein</fullName>
    </recommendedName>
</protein>
<dbReference type="Proteomes" id="UP001597180">
    <property type="component" value="Unassembled WGS sequence"/>
</dbReference>
<evidence type="ECO:0000256" key="1">
    <source>
        <dbReference type="SAM" id="SignalP"/>
    </source>
</evidence>
<keyword evidence="1" id="KW-0732">Signal</keyword>
<dbReference type="PROSITE" id="PS51257">
    <property type="entry name" value="PROKAR_LIPOPROTEIN"/>
    <property type="match status" value="1"/>
</dbReference>
<name>A0ABW3UJH0_9BACL</name>
<feature type="signal peptide" evidence="1">
    <location>
        <begin position="1"/>
        <end position="24"/>
    </location>
</feature>
<sequence length="157" mass="17802">MNKYSSFFKSFIFTSLFILVFAGCAEKQIPNTKTAAPPDYLTLSNQYMVEISGILTSANQIFKDGKSSERWKSEIQLMNARIDKLQKSVDEMSVPEQYKESHTYLKRSVKNLKESQPLFQDVIIDGKAGIAVLGTFLNMASEDAQTFQNKLKLINIK</sequence>
<gene>
    <name evidence="2" type="ORF">ACFQ4B_06085</name>
</gene>
<accession>A0ABW3UJH0</accession>
<organism evidence="2 3">
    <name type="scientific">Paenibacillus vulneris</name>
    <dbReference type="NCBI Taxonomy" id="1133364"/>
    <lineage>
        <taxon>Bacteria</taxon>
        <taxon>Bacillati</taxon>
        <taxon>Bacillota</taxon>
        <taxon>Bacilli</taxon>
        <taxon>Bacillales</taxon>
        <taxon>Paenibacillaceae</taxon>
        <taxon>Paenibacillus</taxon>
    </lineage>
</organism>
<keyword evidence="3" id="KW-1185">Reference proteome</keyword>
<comment type="caution">
    <text evidence="2">The sequence shown here is derived from an EMBL/GenBank/DDBJ whole genome shotgun (WGS) entry which is preliminary data.</text>
</comment>
<evidence type="ECO:0000313" key="3">
    <source>
        <dbReference type="Proteomes" id="UP001597180"/>
    </source>
</evidence>